<evidence type="ECO:0000256" key="6">
    <source>
        <dbReference type="SAM" id="MobiDB-lite"/>
    </source>
</evidence>
<evidence type="ECO:0000313" key="9">
    <source>
        <dbReference type="Proteomes" id="UP001217485"/>
    </source>
</evidence>
<evidence type="ECO:0000256" key="4">
    <source>
        <dbReference type="ARBA" id="ARBA00022989"/>
    </source>
</evidence>
<protein>
    <submittedName>
        <fullName evidence="8">ABC transporter permease</fullName>
    </submittedName>
</protein>
<dbReference type="Proteomes" id="UP001217485">
    <property type="component" value="Unassembled WGS sequence"/>
</dbReference>
<evidence type="ECO:0000313" key="8">
    <source>
        <dbReference type="EMBL" id="MDC0681789.1"/>
    </source>
</evidence>
<organism evidence="8 9">
    <name type="scientific">Sorangium atrum</name>
    <dbReference type="NCBI Taxonomy" id="2995308"/>
    <lineage>
        <taxon>Bacteria</taxon>
        <taxon>Pseudomonadati</taxon>
        <taxon>Myxococcota</taxon>
        <taxon>Polyangia</taxon>
        <taxon>Polyangiales</taxon>
        <taxon>Polyangiaceae</taxon>
        <taxon>Sorangium</taxon>
    </lineage>
</organism>
<comment type="caution">
    <text evidence="8">The sequence shown here is derived from an EMBL/GenBank/DDBJ whole genome shotgun (WGS) entry which is preliminary data.</text>
</comment>
<dbReference type="CDD" id="cd06580">
    <property type="entry name" value="TM_PBP1_transp_TpRbsC_like"/>
    <property type="match status" value="1"/>
</dbReference>
<evidence type="ECO:0000256" key="2">
    <source>
        <dbReference type="ARBA" id="ARBA00022475"/>
    </source>
</evidence>
<comment type="subcellular location">
    <subcellularLocation>
        <location evidence="1">Cell membrane</location>
        <topology evidence="1">Multi-pass membrane protein</topology>
    </subcellularLocation>
</comment>
<accession>A0ABT5C5U6</accession>
<evidence type="ECO:0000256" key="3">
    <source>
        <dbReference type="ARBA" id="ARBA00022692"/>
    </source>
</evidence>
<feature type="region of interest" description="Disordered" evidence="6">
    <location>
        <begin position="315"/>
        <end position="363"/>
    </location>
</feature>
<proteinExistence type="predicted"/>
<sequence>MSDGGAELLSLLATALAASTPLVYAAVGETLTERAGVINLSAEGAMMLSAMVGFAAALSTGSVLAGFAAAAATGALVALVVAIGGIYLGRSQIAVGFVLAMLCADLSSVLGGPYVRVPGPTVSAASIPVLRDVPLVGPLLFQSDPVVYGSYVLVAGAWLFLYRTRAGLLLRAVGEQPAAAHARGAHVTRVRTAATLVGGALVGIAGAAYSLDFKAGWSHRHTAGYGWIALAIVIFGGFHPVRAALGAYLFGVLSSAASLGQSALPSVPTQVFSVAPFALMIAVLGLTSSGLLERASALLPSAARRPLLRAFDATPPAALGKPYPADDGAEERPRGVDRSAEERLRGVGHGAEEPPRGMDQRAR</sequence>
<name>A0ABT5C5U6_9BACT</name>
<feature type="compositionally biased region" description="Basic and acidic residues" evidence="6">
    <location>
        <begin position="330"/>
        <end position="363"/>
    </location>
</feature>
<evidence type="ECO:0000256" key="5">
    <source>
        <dbReference type="ARBA" id="ARBA00023136"/>
    </source>
</evidence>
<feature type="transmembrane region" description="Helical" evidence="7">
    <location>
        <begin position="270"/>
        <end position="292"/>
    </location>
</feature>
<reference evidence="8 9" key="1">
    <citation type="submission" date="2023-01" db="EMBL/GenBank/DDBJ databases">
        <title>Minimal conservation of predation-associated metabolite biosynthetic gene clusters underscores biosynthetic potential of Myxococcota including descriptions for ten novel species: Archangium lansinium sp. nov., Myxococcus landrumus sp. nov., Nannocystis bai.</title>
        <authorList>
            <person name="Ahearne A."/>
            <person name="Stevens C."/>
            <person name="Dowd S."/>
        </authorList>
    </citation>
    <scope>NUCLEOTIDE SEQUENCE [LARGE SCALE GENOMIC DNA]</scope>
    <source>
        <strain evidence="8 9">WIWO2</strain>
    </source>
</reference>
<keyword evidence="9" id="KW-1185">Reference proteome</keyword>
<dbReference type="PANTHER" id="PTHR43370">
    <property type="entry name" value="SUGAR ABC TRANSPORTER INTEGRAL MEMBRANE PROTEIN-RELATED"/>
    <property type="match status" value="1"/>
</dbReference>
<dbReference type="EMBL" id="JAQNDK010000003">
    <property type="protein sequence ID" value="MDC0681789.1"/>
    <property type="molecule type" value="Genomic_DNA"/>
</dbReference>
<keyword evidence="4 7" id="KW-1133">Transmembrane helix</keyword>
<feature type="transmembrane region" description="Helical" evidence="7">
    <location>
        <begin position="93"/>
        <end position="115"/>
    </location>
</feature>
<dbReference type="PANTHER" id="PTHR43370:SF2">
    <property type="entry name" value="ABC TRANSPORTER PERMEASE PROTEIN"/>
    <property type="match status" value="1"/>
</dbReference>
<feature type="transmembrane region" description="Helical" evidence="7">
    <location>
        <begin position="49"/>
        <end position="81"/>
    </location>
</feature>
<feature type="transmembrane region" description="Helical" evidence="7">
    <location>
        <begin position="223"/>
        <end position="238"/>
    </location>
</feature>
<keyword evidence="3 7" id="KW-0812">Transmembrane</keyword>
<dbReference type="RefSeq" id="WP_272099141.1">
    <property type="nucleotide sequence ID" value="NZ_JAQNDK010000003.1"/>
</dbReference>
<keyword evidence="5 7" id="KW-0472">Membrane</keyword>
<feature type="transmembrane region" description="Helical" evidence="7">
    <location>
        <begin position="245"/>
        <end position="264"/>
    </location>
</feature>
<evidence type="ECO:0000256" key="1">
    <source>
        <dbReference type="ARBA" id="ARBA00004651"/>
    </source>
</evidence>
<feature type="transmembrane region" description="Helical" evidence="7">
    <location>
        <begin position="193"/>
        <end position="211"/>
    </location>
</feature>
<gene>
    <name evidence="8" type="ORF">POL72_28875</name>
</gene>
<feature type="transmembrane region" description="Helical" evidence="7">
    <location>
        <begin position="145"/>
        <end position="162"/>
    </location>
</feature>
<dbReference type="InterPro" id="IPR001851">
    <property type="entry name" value="ABC_transp_permease"/>
</dbReference>
<evidence type="ECO:0000256" key="7">
    <source>
        <dbReference type="SAM" id="Phobius"/>
    </source>
</evidence>
<dbReference type="Pfam" id="PF02653">
    <property type="entry name" value="BPD_transp_2"/>
    <property type="match status" value="1"/>
</dbReference>
<keyword evidence="2" id="KW-1003">Cell membrane</keyword>